<dbReference type="Proteomes" id="UP000216533">
    <property type="component" value="Unassembled WGS sequence"/>
</dbReference>
<dbReference type="SUPFAM" id="SSF81345">
    <property type="entry name" value="ABC transporter involved in vitamin B12 uptake, BtuC"/>
    <property type="match status" value="1"/>
</dbReference>
<evidence type="ECO:0000256" key="2">
    <source>
        <dbReference type="ARBA" id="ARBA00008034"/>
    </source>
</evidence>
<dbReference type="InterPro" id="IPR037294">
    <property type="entry name" value="ABC_BtuC-like"/>
</dbReference>
<feature type="transmembrane region" description="Helical" evidence="7">
    <location>
        <begin position="177"/>
        <end position="194"/>
    </location>
</feature>
<feature type="transmembrane region" description="Helical" evidence="7">
    <location>
        <begin position="73"/>
        <end position="91"/>
    </location>
</feature>
<comment type="subcellular location">
    <subcellularLocation>
        <location evidence="6">Cell membrane</location>
        <topology evidence="6">Multi-pass membrane protein</topology>
    </subcellularLocation>
    <subcellularLocation>
        <location evidence="1">Membrane</location>
        <topology evidence="1">Multi-pass membrane protein</topology>
    </subcellularLocation>
</comment>
<dbReference type="PANTHER" id="PTHR30477">
    <property type="entry name" value="ABC-TRANSPORTER METAL-BINDING PROTEIN"/>
    <property type="match status" value="1"/>
</dbReference>
<feature type="transmembrane region" description="Helical" evidence="7">
    <location>
        <begin position="253"/>
        <end position="274"/>
    </location>
</feature>
<keyword evidence="3 6" id="KW-0812">Transmembrane</keyword>
<dbReference type="RefSeq" id="WP_094451537.1">
    <property type="nucleotide sequence ID" value="NZ_NMVI01000025.1"/>
</dbReference>
<evidence type="ECO:0000256" key="3">
    <source>
        <dbReference type="ARBA" id="ARBA00022692"/>
    </source>
</evidence>
<keyword evidence="4 7" id="KW-1133">Transmembrane helix</keyword>
<feature type="transmembrane region" description="Helical" evidence="7">
    <location>
        <begin position="98"/>
        <end position="119"/>
    </location>
</feature>
<comment type="caution">
    <text evidence="8">The sequence shown here is derived from an EMBL/GenBank/DDBJ whole genome shotgun (WGS) entry which is preliminary data.</text>
</comment>
<evidence type="ECO:0000256" key="5">
    <source>
        <dbReference type="ARBA" id="ARBA00023136"/>
    </source>
</evidence>
<name>A0A255E1L6_9ACTN</name>
<dbReference type="EMBL" id="NMVI01000025">
    <property type="protein sequence ID" value="OYN85434.1"/>
    <property type="molecule type" value="Genomic_DNA"/>
</dbReference>
<protein>
    <submittedName>
        <fullName evidence="8">ABC transporter permease</fullName>
    </submittedName>
</protein>
<evidence type="ECO:0000256" key="7">
    <source>
        <dbReference type="SAM" id="Phobius"/>
    </source>
</evidence>
<feature type="transmembrane region" description="Helical" evidence="7">
    <location>
        <begin position="15"/>
        <end position="36"/>
    </location>
</feature>
<dbReference type="Pfam" id="PF00950">
    <property type="entry name" value="ABC-3"/>
    <property type="match status" value="1"/>
</dbReference>
<evidence type="ECO:0000313" key="9">
    <source>
        <dbReference type="Proteomes" id="UP000216533"/>
    </source>
</evidence>
<feature type="transmembrane region" description="Helical" evidence="7">
    <location>
        <begin position="225"/>
        <end position="247"/>
    </location>
</feature>
<evidence type="ECO:0000313" key="8">
    <source>
        <dbReference type="EMBL" id="OYN85434.1"/>
    </source>
</evidence>
<accession>A0A255E1L6</accession>
<comment type="similarity">
    <text evidence="2 6">Belongs to the ABC-3 integral membrane protein family.</text>
</comment>
<dbReference type="InterPro" id="IPR001626">
    <property type="entry name" value="ABC_TroCD"/>
</dbReference>
<sequence>MDFLNRVISFQDIGMLLPLVTLSILAGVVLGVISGLIGPMIHARDMSFGVHGCAELSFAGAAIALYFEQPVVVGGILGSVVAAAILAFLGAKAQQRNSAIAVMLPFGLGVGVLFLSLYQGRSSNSFGLLTGQIVAVDDAQLASLVILAAVVALVLVPTWRPLWFASVDASVARARGVPVRSLNLVFMLCLGLVVAMCVQLIGSLLVMSLLITPTAAAVRVVVRPLYVTLLSMLFAVAAMTIGIVLSLSPGLPISPYVTTVSFAIYLVCLVIGAARDRLGWGRRQTAVARA</sequence>
<dbReference type="GO" id="GO:0043190">
    <property type="term" value="C:ATP-binding cassette (ABC) transporter complex"/>
    <property type="evidence" value="ECO:0007669"/>
    <property type="project" value="InterPro"/>
</dbReference>
<dbReference type="Gene3D" id="1.10.3470.10">
    <property type="entry name" value="ABC transporter involved in vitamin B12 uptake, BtuC"/>
    <property type="match status" value="1"/>
</dbReference>
<keyword evidence="5 7" id="KW-0472">Membrane</keyword>
<feature type="transmembrane region" description="Helical" evidence="7">
    <location>
        <begin position="139"/>
        <end position="156"/>
    </location>
</feature>
<dbReference type="AlphaFoldDB" id="A0A255E1L6"/>
<reference evidence="8 9" key="1">
    <citation type="submission" date="2017-07" db="EMBL/GenBank/DDBJ databases">
        <title>Draft whole genome sequences of clinical Proprionibacteriaceae strains.</title>
        <authorList>
            <person name="Bernier A.-M."/>
            <person name="Bernard K."/>
            <person name="Domingo M.-C."/>
        </authorList>
    </citation>
    <scope>NUCLEOTIDE SEQUENCE [LARGE SCALE GENOMIC DNA]</scope>
    <source>
        <strain evidence="8 9">NML 160184</strain>
    </source>
</reference>
<keyword evidence="6" id="KW-0813">Transport</keyword>
<gene>
    <name evidence="8" type="ORF">CGZ92_11090</name>
</gene>
<evidence type="ECO:0000256" key="4">
    <source>
        <dbReference type="ARBA" id="ARBA00022989"/>
    </source>
</evidence>
<dbReference type="GO" id="GO:0055085">
    <property type="term" value="P:transmembrane transport"/>
    <property type="evidence" value="ECO:0007669"/>
    <property type="project" value="InterPro"/>
</dbReference>
<proteinExistence type="inferred from homology"/>
<dbReference type="PANTHER" id="PTHR30477:SF0">
    <property type="entry name" value="METAL TRANSPORT SYSTEM MEMBRANE PROTEIN TM_0125-RELATED"/>
    <property type="match status" value="1"/>
</dbReference>
<evidence type="ECO:0000256" key="1">
    <source>
        <dbReference type="ARBA" id="ARBA00004141"/>
    </source>
</evidence>
<evidence type="ECO:0000256" key="6">
    <source>
        <dbReference type="RuleBase" id="RU003943"/>
    </source>
</evidence>
<organism evidence="8 9">
    <name type="scientific">Parenemella sanctibonifatiensis</name>
    <dbReference type="NCBI Taxonomy" id="2016505"/>
    <lineage>
        <taxon>Bacteria</taxon>
        <taxon>Bacillati</taxon>
        <taxon>Actinomycetota</taxon>
        <taxon>Actinomycetes</taxon>
        <taxon>Propionibacteriales</taxon>
        <taxon>Propionibacteriaceae</taxon>
        <taxon>Parenemella</taxon>
    </lineage>
</organism>